<evidence type="ECO:0000313" key="2">
    <source>
        <dbReference type="EMBL" id="KIK23765.1"/>
    </source>
</evidence>
<name>A0A0C9YFU0_9AGAM</name>
<dbReference type="Proteomes" id="UP000054018">
    <property type="component" value="Unassembled WGS sequence"/>
</dbReference>
<keyword evidence="3" id="KW-1185">Reference proteome</keyword>
<proteinExistence type="predicted"/>
<dbReference type="HOGENOM" id="CLU_1251105_0_0_1"/>
<feature type="compositionally biased region" description="Polar residues" evidence="1">
    <location>
        <begin position="124"/>
        <end position="139"/>
    </location>
</feature>
<evidence type="ECO:0000256" key="1">
    <source>
        <dbReference type="SAM" id="MobiDB-lite"/>
    </source>
</evidence>
<dbReference type="OrthoDB" id="10509208at2759"/>
<organism evidence="2 3">
    <name type="scientific">Pisolithus microcarpus 441</name>
    <dbReference type="NCBI Taxonomy" id="765257"/>
    <lineage>
        <taxon>Eukaryota</taxon>
        <taxon>Fungi</taxon>
        <taxon>Dikarya</taxon>
        <taxon>Basidiomycota</taxon>
        <taxon>Agaricomycotina</taxon>
        <taxon>Agaricomycetes</taxon>
        <taxon>Agaricomycetidae</taxon>
        <taxon>Boletales</taxon>
        <taxon>Sclerodermatineae</taxon>
        <taxon>Pisolithaceae</taxon>
        <taxon>Pisolithus</taxon>
    </lineage>
</organism>
<gene>
    <name evidence="2" type="ORF">PISMIDRAFT_10724</name>
</gene>
<feature type="region of interest" description="Disordered" evidence="1">
    <location>
        <begin position="1"/>
        <end position="30"/>
    </location>
</feature>
<feature type="compositionally biased region" description="Polar residues" evidence="1">
    <location>
        <begin position="147"/>
        <end position="161"/>
    </location>
</feature>
<dbReference type="AlphaFoldDB" id="A0A0C9YFU0"/>
<accession>A0A0C9YFU0</accession>
<sequence>MAKKVGKQPPSIITIRDSSEPSETNIGVGEEAPDNYAQLFLSDDEQGPSTCKRKANFQQSLCPTKRVASSLNMNPMQLSNLKVMKVPLQPRSVPKKRLQIVSPFNSDSSREERLPGAIMAGDSSMKQLASSLESDTIQLPSPKVVNASPQTRPATKKSQLQFILPLGSELSSEEELGSDRPRDEPNATSSKASIDGQRPLVEIHVKQSTHTQLAPSKPQEN</sequence>
<feature type="region of interest" description="Disordered" evidence="1">
    <location>
        <begin position="119"/>
        <end position="221"/>
    </location>
</feature>
<protein>
    <submittedName>
        <fullName evidence="2">Uncharacterized protein</fullName>
    </submittedName>
</protein>
<evidence type="ECO:0000313" key="3">
    <source>
        <dbReference type="Proteomes" id="UP000054018"/>
    </source>
</evidence>
<dbReference type="EMBL" id="KN833723">
    <property type="protein sequence ID" value="KIK23765.1"/>
    <property type="molecule type" value="Genomic_DNA"/>
</dbReference>
<reference evidence="2 3" key="1">
    <citation type="submission" date="2014-04" db="EMBL/GenBank/DDBJ databases">
        <authorList>
            <consortium name="DOE Joint Genome Institute"/>
            <person name="Kuo A."/>
            <person name="Kohler A."/>
            <person name="Costa M.D."/>
            <person name="Nagy L.G."/>
            <person name="Floudas D."/>
            <person name="Copeland A."/>
            <person name="Barry K.W."/>
            <person name="Cichocki N."/>
            <person name="Veneault-Fourrey C."/>
            <person name="LaButti K."/>
            <person name="Lindquist E.A."/>
            <person name="Lipzen A."/>
            <person name="Lundell T."/>
            <person name="Morin E."/>
            <person name="Murat C."/>
            <person name="Sun H."/>
            <person name="Tunlid A."/>
            <person name="Henrissat B."/>
            <person name="Grigoriev I.V."/>
            <person name="Hibbett D.S."/>
            <person name="Martin F."/>
            <person name="Nordberg H.P."/>
            <person name="Cantor M.N."/>
            <person name="Hua S.X."/>
        </authorList>
    </citation>
    <scope>NUCLEOTIDE SEQUENCE [LARGE SCALE GENOMIC DNA]</scope>
    <source>
        <strain evidence="2 3">441</strain>
    </source>
</reference>
<reference evidence="3" key="2">
    <citation type="submission" date="2015-01" db="EMBL/GenBank/DDBJ databases">
        <title>Evolutionary Origins and Diversification of the Mycorrhizal Mutualists.</title>
        <authorList>
            <consortium name="DOE Joint Genome Institute"/>
            <consortium name="Mycorrhizal Genomics Consortium"/>
            <person name="Kohler A."/>
            <person name="Kuo A."/>
            <person name="Nagy L.G."/>
            <person name="Floudas D."/>
            <person name="Copeland A."/>
            <person name="Barry K.W."/>
            <person name="Cichocki N."/>
            <person name="Veneault-Fourrey C."/>
            <person name="LaButti K."/>
            <person name="Lindquist E.A."/>
            <person name="Lipzen A."/>
            <person name="Lundell T."/>
            <person name="Morin E."/>
            <person name="Murat C."/>
            <person name="Riley R."/>
            <person name="Ohm R."/>
            <person name="Sun H."/>
            <person name="Tunlid A."/>
            <person name="Henrissat B."/>
            <person name="Grigoriev I.V."/>
            <person name="Hibbett D.S."/>
            <person name="Martin F."/>
        </authorList>
    </citation>
    <scope>NUCLEOTIDE SEQUENCE [LARGE SCALE GENOMIC DNA]</scope>
    <source>
        <strain evidence="3">441</strain>
    </source>
</reference>